<feature type="non-terminal residue" evidence="2">
    <location>
        <position position="81"/>
    </location>
</feature>
<feature type="region of interest" description="Disordered" evidence="1">
    <location>
        <begin position="1"/>
        <end position="31"/>
    </location>
</feature>
<evidence type="ECO:0000313" key="2">
    <source>
        <dbReference type="EMBL" id="SVE14231.1"/>
    </source>
</evidence>
<sequence length="81" mass="8972">VIPSRREEGHDSKRFTDDLDRDLKKGKDTGVNSLQSDEEIVAAICRGDIEIFSAKKIAGGKMAFGCPFCSKPIELKLRFEG</sequence>
<name>A0A383B2W8_9ZZZZ</name>
<dbReference type="EMBL" id="UINC01196979">
    <property type="protein sequence ID" value="SVE14231.1"/>
    <property type="molecule type" value="Genomic_DNA"/>
</dbReference>
<dbReference type="AlphaFoldDB" id="A0A383B2W8"/>
<organism evidence="2">
    <name type="scientific">marine metagenome</name>
    <dbReference type="NCBI Taxonomy" id="408172"/>
    <lineage>
        <taxon>unclassified sequences</taxon>
        <taxon>metagenomes</taxon>
        <taxon>ecological metagenomes</taxon>
    </lineage>
</organism>
<evidence type="ECO:0000256" key="1">
    <source>
        <dbReference type="SAM" id="MobiDB-lite"/>
    </source>
</evidence>
<protein>
    <submittedName>
        <fullName evidence="2">Uncharacterized protein</fullName>
    </submittedName>
</protein>
<proteinExistence type="predicted"/>
<feature type="non-terminal residue" evidence="2">
    <location>
        <position position="1"/>
    </location>
</feature>
<accession>A0A383B2W8</accession>
<feature type="compositionally biased region" description="Basic and acidic residues" evidence="1">
    <location>
        <begin position="1"/>
        <end position="28"/>
    </location>
</feature>
<reference evidence="2" key="1">
    <citation type="submission" date="2018-05" db="EMBL/GenBank/DDBJ databases">
        <authorList>
            <person name="Lanie J.A."/>
            <person name="Ng W.-L."/>
            <person name="Kazmierczak K.M."/>
            <person name="Andrzejewski T.M."/>
            <person name="Davidsen T.M."/>
            <person name="Wayne K.J."/>
            <person name="Tettelin H."/>
            <person name="Glass J.I."/>
            <person name="Rusch D."/>
            <person name="Podicherti R."/>
            <person name="Tsui H.-C.T."/>
            <person name="Winkler M.E."/>
        </authorList>
    </citation>
    <scope>NUCLEOTIDE SEQUENCE</scope>
</reference>
<gene>
    <name evidence="2" type="ORF">METZ01_LOCUS467085</name>
</gene>